<organism evidence="3 4">
    <name type="scientific">Lepidopterella palustris CBS 459.81</name>
    <dbReference type="NCBI Taxonomy" id="1314670"/>
    <lineage>
        <taxon>Eukaryota</taxon>
        <taxon>Fungi</taxon>
        <taxon>Dikarya</taxon>
        <taxon>Ascomycota</taxon>
        <taxon>Pezizomycotina</taxon>
        <taxon>Dothideomycetes</taxon>
        <taxon>Pleosporomycetidae</taxon>
        <taxon>Mytilinidiales</taxon>
        <taxon>Argynnaceae</taxon>
        <taxon>Lepidopterella</taxon>
    </lineage>
</organism>
<keyword evidence="4" id="KW-1185">Reference proteome</keyword>
<gene>
    <name evidence="3" type="ORF">K432DRAFT_447449</name>
</gene>
<sequence length="540" mass="56463">MYILAYFLHLTLFAGVQAATIALSIHQNAIVPTSSGQIGVNPVTVGIGPAEEYLGPIGTDTNYLTPEGSTTKWIGVNTEYLTLLTVTTTADSMVSTITSTVQLSVETATTSADGISPGDVSVLLPEAFVDALEGSVKTAMQTCNAGVKIRKRDDPLLTATEASKPGVVMGSSTQKLAAKLKFKQGEVGPTSTQETPSSTSSTCNPTATTDENSPGCDDTDCKGEDKKCTTGSNNGCPCLENALEINESYFDKDYWDDQQKLLALAAANPAPTAPPSCFANTNGKNFQGEPAANPESWCVCTSAGKTGIYSTVESPTPPCAYDTLPSQTISISVSTPVVTGSPTSCRFITETETEISPTGVFTSCTCDNNMRYLTVETTVDGSATVGCPTVTSANDNPPTSTSSPVQLPLNKPKCSDDNTTFARDGDGSASNTATSYCQYLINKNMQFTQGGGWSPRSFGTGSFVDPNSKTSDSNKRISVVITANQGACAQGVEFKVDFKAMGLKECTQNFMVAIDGCLSVSGPGCDKAWKGGVNYNDCAI</sequence>
<evidence type="ECO:0000313" key="3">
    <source>
        <dbReference type="EMBL" id="OCK74167.1"/>
    </source>
</evidence>
<keyword evidence="2" id="KW-0732">Signal</keyword>
<reference evidence="3 4" key="1">
    <citation type="journal article" date="2016" name="Nat. Commun.">
        <title>Ectomycorrhizal ecology is imprinted in the genome of the dominant symbiotic fungus Cenococcum geophilum.</title>
        <authorList>
            <consortium name="DOE Joint Genome Institute"/>
            <person name="Peter M."/>
            <person name="Kohler A."/>
            <person name="Ohm R.A."/>
            <person name="Kuo A."/>
            <person name="Krutzmann J."/>
            <person name="Morin E."/>
            <person name="Arend M."/>
            <person name="Barry K.W."/>
            <person name="Binder M."/>
            <person name="Choi C."/>
            <person name="Clum A."/>
            <person name="Copeland A."/>
            <person name="Grisel N."/>
            <person name="Haridas S."/>
            <person name="Kipfer T."/>
            <person name="LaButti K."/>
            <person name="Lindquist E."/>
            <person name="Lipzen A."/>
            <person name="Maire R."/>
            <person name="Meier B."/>
            <person name="Mihaltcheva S."/>
            <person name="Molinier V."/>
            <person name="Murat C."/>
            <person name="Poggeler S."/>
            <person name="Quandt C.A."/>
            <person name="Sperisen C."/>
            <person name="Tritt A."/>
            <person name="Tisserant E."/>
            <person name="Crous P.W."/>
            <person name="Henrissat B."/>
            <person name="Nehls U."/>
            <person name="Egli S."/>
            <person name="Spatafora J.W."/>
            <person name="Grigoriev I.V."/>
            <person name="Martin F.M."/>
        </authorList>
    </citation>
    <scope>NUCLEOTIDE SEQUENCE [LARGE SCALE GENOMIC DNA]</scope>
    <source>
        <strain evidence="3 4">CBS 459.81</strain>
    </source>
</reference>
<dbReference type="OrthoDB" id="3946203at2759"/>
<evidence type="ECO:0000256" key="2">
    <source>
        <dbReference type="SAM" id="SignalP"/>
    </source>
</evidence>
<feature type="region of interest" description="Disordered" evidence="1">
    <location>
        <begin position="184"/>
        <end position="219"/>
    </location>
</feature>
<evidence type="ECO:0000313" key="4">
    <source>
        <dbReference type="Proteomes" id="UP000250266"/>
    </source>
</evidence>
<dbReference type="Proteomes" id="UP000250266">
    <property type="component" value="Unassembled WGS sequence"/>
</dbReference>
<feature type="chain" id="PRO_5034641914" evidence="2">
    <location>
        <begin position="19"/>
        <end position="540"/>
    </location>
</feature>
<accession>A0A8E2DYM3</accession>
<dbReference type="EMBL" id="KV745542">
    <property type="protein sequence ID" value="OCK74167.1"/>
    <property type="molecule type" value="Genomic_DNA"/>
</dbReference>
<proteinExistence type="predicted"/>
<feature type="compositionally biased region" description="Polar residues" evidence="1">
    <location>
        <begin position="390"/>
        <end position="405"/>
    </location>
</feature>
<feature type="region of interest" description="Disordered" evidence="1">
    <location>
        <begin position="390"/>
        <end position="409"/>
    </location>
</feature>
<feature type="compositionally biased region" description="Low complexity" evidence="1">
    <location>
        <begin position="190"/>
        <end position="209"/>
    </location>
</feature>
<protein>
    <submittedName>
        <fullName evidence="3">Uncharacterized protein</fullName>
    </submittedName>
</protein>
<name>A0A8E2DYM3_9PEZI</name>
<dbReference type="AlphaFoldDB" id="A0A8E2DYM3"/>
<evidence type="ECO:0000256" key="1">
    <source>
        <dbReference type="SAM" id="MobiDB-lite"/>
    </source>
</evidence>
<feature type="signal peptide" evidence="2">
    <location>
        <begin position="1"/>
        <end position="18"/>
    </location>
</feature>